<evidence type="ECO:0000313" key="1">
    <source>
        <dbReference type="EMBL" id="KAJ3840293.1"/>
    </source>
</evidence>
<evidence type="ECO:0000313" key="2">
    <source>
        <dbReference type="Proteomes" id="UP001163846"/>
    </source>
</evidence>
<comment type="caution">
    <text evidence="1">The sequence shown here is derived from an EMBL/GenBank/DDBJ whole genome shotgun (WGS) entry which is preliminary data.</text>
</comment>
<accession>A0AA38PCC2</accession>
<organism evidence="1 2">
    <name type="scientific">Lentinula raphanica</name>
    <dbReference type="NCBI Taxonomy" id="153919"/>
    <lineage>
        <taxon>Eukaryota</taxon>
        <taxon>Fungi</taxon>
        <taxon>Dikarya</taxon>
        <taxon>Basidiomycota</taxon>
        <taxon>Agaricomycotina</taxon>
        <taxon>Agaricomycetes</taxon>
        <taxon>Agaricomycetidae</taxon>
        <taxon>Agaricales</taxon>
        <taxon>Marasmiineae</taxon>
        <taxon>Omphalotaceae</taxon>
        <taxon>Lentinula</taxon>
    </lineage>
</organism>
<protein>
    <submittedName>
        <fullName evidence="1">Uncharacterized protein</fullName>
    </submittedName>
</protein>
<name>A0AA38PCC2_9AGAR</name>
<dbReference type="Proteomes" id="UP001163846">
    <property type="component" value="Unassembled WGS sequence"/>
</dbReference>
<gene>
    <name evidence="1" type="ORF">F5878DRAFT_640497</name>
</gene>
<sequence>MISSFHIPHRRRSGFDLKAYGFAILVTLGLASLAFAGPIPPAQGPIPLEGVGAEVASARSILKFDLEYDPDITSSDIKLIYDFFQLADLNVVLPSVQNDPKTTITPQKTGEGTVVCYLKLHEKSERILEAEMRTVKESFRPSGGEMHGVLVRSGEDKLNGKIHKYGEPDHVYFQIDKGVVVLDKLDRFLGGGAIF</sequence>
<dbReference type="AlphaFoldDB" id="A0AA38PCC2"/>
<reference evidence="1" key="1">
    <citation type="submission" date="2022-08" db="EMBL/GenBank/DDBJ databases">
        <authorList>
            <consortium name="DOE Joint Genome Institute"/>
            <person name="Min B."/>
            <person name="Riley R."/>
            <person name="Sierra-Patev S."/>
            <person name="Naranjo-Ortiz M."/>
            <person name="Looney B."/>
            <person name="Konkel Z."/>
            <person name="Slot J.C."/>
            <person name="Sakamoto Y."/>
            <person name="Steenwyk J.L."/>
            <person name="Rokas A."/>
            <person name="Carro J."/>
            <person name="Camarero S."/>
            <person name="Ferreira P."/>
            <person name="Molpeceres G."/>
            <person name="Ruiz-Duenas F.J."/>
            <person name="Serrano A."/>
            <person name="Henrissat B."/>
            <person name="Drula E."/>
            <person name="Hughes K.W."/>
            <person name="Mata J.L."/>
            <person name="Ishikawa N.K."/>
            <person name="Vargas-Isla R."/>
            <person name="Ushijima S."/>
            <person name="Smith C.A."/>
            <person name="Ahrendt S."/>
            <person name="Andreopoulos W."/>
            <person name="He G."/>
            <person name="Labutti K."/>
            <person name="Lipzen A."/>
            <person name="Ng V."/>
            <person name="Sandor L."/>
            <person name="Barry K."/>
            <person name="Martinez A.T."/>
            <person name="Xiao Y."/>
            <person name="Gibbons J.G."/>
            <person name="Terashima K."/>
            <person name="Hibbett D.S."/>
            <person name="Grigoriev I.V."/>
        </authorList>
    </citation>
    <scope>NUCLEOTIDE SEQUENCE</scope>
    <source>
        <strain evidence="1">TFB9207</strain>
    </source>
</reference>
<keyword evidence="2" id="KW-1185">Reference proteome</keyword>
<proteinExistence type="predicted"/>
<dbReference type="EMBL" id="MU806085">
    <property type="protein sequence ID" value="KAJ3840293.1"/>
    <property type="molecule type" value="Genomic_DNA"/>
</dbReference>